<comment type="caution">
    <text evidence="4">Lacks conserved residue(s) required for the propagation of feature annotation.</text>
</comment>
<evidence type="ECO:0000313" key="7">
    <source>
        <dbReference type="Proteomes" id="UP001240984"/>
    </source>
</evidence>
<dbReference type="InterPro" id="IPR000821">
    <property type="entry name" value="Ala_racemase"/>
</dbReference>
<comment type="cofactor">
    <cofactor evidence="1 4">
        <name>pyridoxal 5'-phosphate</name>
        <dbReference type="ChEBI" id="CHEBI:597326"/>
    </cofactor>
</comment>
<feature type="active site" description="Proton acceptor; specific for D-alanine" evidence="4">
    <location>
        <position position="35"/>
    </location>
</feature>
<gene>
    <name evidence="6" type="ORF">J2S43_007288</name>
</gene>
<dbReference type="SUPFAM" id="SSF51419">
    <property type="entry name" value="PLP-binding barrel"/>
    <property type="match status" value="1"/>
</dbReference>
<comment type="function">
    <text evidence="4">Catalyzes the interconversion of L-alanine and D-alanine. May also act on other amino acids.</text>
</comment>
<name>A0ABT9N517_9ACTN</name>
<dbReference type="NCBIfam" id="TIGR00492">
    <property type="entry name" value="alr"/>
    <property type="match status" value="1"/>
</dbReference>
<dbReference type="CDD" id="cd00430">
    <property type="entry name" value="PLPDE_III_AR"/>
    <property type="match status" value="1"/>
</dbReference>
<dbReference type="InterPro" id="IPR009006">
    <property type="entry name" value="Ala_racemase/Decarboxylase_C"/>
</dbReference>
<dbReference type="Gene3D" id="3.20.20.10">
    <property type="entry name" value="Alanine racemase"/>
    <property type="match status" value="1"/>
</dbReference>
<dbReference type="SUPFAM" id="SSF50621">
    <property type="entry name" value="Alanine racemase C-terminal domain-like"/>
    <property type="match status" value="1"/>
</dbReference>
<dbReference type="Pfam" id="PF01168">
    <property type="entry name" value="Ala_racemase_N"/>
    <property type="match status" value="1"/>
</dbReference>
<feature type="domain" description="Alanine racemase C-terminal" evidence="5">
    <location>
        <begin position="242"/>
        <end position="350"/>
    </location>
</feature>
<dbReference type="EMBL" id="JAUSRA010000001">
    <property type="protein sequence ID" value="MDP9798776.1"/>
    <property type="molecule type" value="Genomic_DNA"/>
</dbReference>
<keyword evidence="3 4" id="KW-0413">Isomerase</keyword>
<comment type="pathway">
    <text evidence="4">Amino-acid biosynthesis; D-alanine biosynthesis; D-alanine from L-alanine: step 1/1.</text>
</comment>
<organism evidence="6 7">
    <name type="scientific">Catenuloplanes nepalensis</name>
    <dbReference type="NCBI Taxonomy" id="587533"/>
    <lineage>
        <taxon>Bacteria</taxon>
        <taxon>Bacillati</taxon>
        <taxon>Actinomycetota</taxon>
        <taxon>Actinomycetes</taxon>
        <taxon>Micromonosporales</taxon>
        <taxon>Micromonosporaceae</taxon>
        <taxon>Catenuloplanes</taxon>
    </lineage>
</organism>
<accession>A0ABT9N517</accession>
<feature type="modified residue" description="N6-(pyridoxal phosphate)lysine" evidence="4">
    <location>
        <position position="35"/>
    </location>
</feature>
<dbReference type="InterPro" id="IPR029066">
    <property type="entry name" value="PLP-binding_barrel"/>
</dbReference>
<evidence type="ECO:0000259" key="5">
    <source>
        <dbReference type="SMART" id="SM01005"/>
    </source>
</evidence>
<evidence type="ECO:0000256" key="1">
    <source>
        <dbReference type="ARBA" id="ARBA00001933"/>
    </source>
</evidence>
<feature type="binding site" evidence="4">
    <location>
        <position position="133"/>
    </location>
    <ligand>
        <name>substrate</name>
    </ligand>
</feature>
<reference evidence="6 7" key="1">
    <citation type="submission" date="2023-07" db="EMBL/GenBank/DDBJ databases">
        <title>Sequencing the genomes of 1000 actinobacteria strains.</title>
        <authorList>
            <person name="Klenk H.-P."/>
        </authorList>
    </citation>
    <scope>NUCLEOTIDE SEQUENCE [LARGE SCALE GENOMIC DNA]</scope>
    <source>
        <strain evidence="6 7">DSM 44710</strain>
    </source>
</reference>
<keyword evidence="2 4" id="KW-0663">Pyridoxal phosphate</keyword>
<dbReference type="GO" id="GO:0008784">
    <property type="term" value="F:alanine racemase activity"/>
    <property type="evidence" value="ECO:0007669"/>
    <property type="project" value="UniProtKB-EC"/>
</dbReference>
<dbReference type="RefSeq" id="WP_306836914.1">
    <property type="nucleotide sequence ID" value="NZ_JAUSRA010000001.1"/>
</dbReference>
<comment type="catalytic activity">
    <reaction evidence="4">
        <text>L-alanine = D-alanine</text>
        <dbReference type="Rhea" id="RHEA:20249"/>
        <dbReference type="ChEBI" id="CHEBI:57416"/>
        <dbReference type="ChEBI" id="CHEBI:57972"/>
        <dbReference type="EC" id="5.1.1.1"/>
    </reaction>
</comment>
<feature type="binding site" evidence="4">
    <location>
        <position position="292"/>
    </location>
    <ligand>
        <name>substrate</name>
    </ligand>
</feature>
<dbReference type="InterPro" id="IPR011079">
    <property type="entry name" value="Ala_racemase_C"/>
</dbReference>
<keyword evidence="7" id="KW-1185">Reference proteome</keyword>
<sequence length="355" mass="36598">MATLAEATVDLGAIAHNTRVLKRAMGDAALMAVVKADGFGHGAVPSANAAVTAGADWLGVTSALEAIQLREAGLTAPILAWMCGPQDDLAALAEANITLSVATLAHLDAIAAEAGRRGVALDVHIKADTGLSRGGATRHTWPELFGWARKYESDGQIRVRGLWSHLANAEDPGAESLAAQQSAFAEAIGLARAAGLAPDVLHLANSAGILQVPSARFDLGRAGIALYGVPPVPGTDFDLRPAMTVRARVVQAGDGRAVLPLGFGYGVPRGLGGVAEVLIHGVRRPILGPVSMDHLIIDTGELPVTEGDEAVLFGSGSRGEPTVAEQAEHAGTNAHELLTGIGVRLPRRHLLHTEA</sequence>
<evidence type="ECO:0000313" key="6">
    <source>
        <dbReference type="EMBL" id="MDP9798776.1"/>
    </source>
</evidence>
<dbReference type="SMART" id="SM01005">
    <property type="entry name" value="Ala_racemase_C"/>
    <property type="match status" value="1"/>
</dbReference>
<dbReference type="InterPro" id="IPR001608">
    <property type="entry name" value="Ala_racemase_N"/>
</dbReference>
<evidence type="ECO:0000256" key="4">
    <source>
        <dbReference type="HAMAP-Rule" id="MF_01201"/>
    </source>
</evidence>
<dbReference type="Pfam" id="PF00842">
    <property type="entry name" value="Ala_racemase_C"/>
    <property type="match status" value="1"/>
</dbReference>
<proteinExistence type="inferred from homology"/>
<comment type="similarity">
    <text evidence="4">Belongs to the alanine racemase family.</text>
</comment>
<dbReference type="EC" id="5.1.1.1" evidence="4"/>
<dbReference type="PANTHER" id="PTHR30511:SF0">
    <property type="entry name" value="ALANINE RACEMASE, CATABOLIC-RELATED"/>
    <property type="match status" value="1"/>
</dbReference>
<protein>
    <recommendedName>
        <fullName evidence="4">Alanine racemase</fullName>
        <ecNumber evidence="4">5.1.1.1</ecNumber>
    </recommendedName>
</protein>
<dbReference type="HAMAP" id="MF_01201">
    <property type="entry name" value="Ala_racemase"/>
    <property type="match status" value="1"/>
</dbReference>
<dbReference type="Gene3D" id="2.40.37.10">
    <property type="entry name" value="Lyase, Ornithine Decarboxylase, Chain A, domain 1"/>
    <property type="match status" value="2"/>
</dbReference>
<dbReference type="PANTHER" id="PTHR30511">
    <property type="entry name" value="ALANINE RACEMASE"/>
    <property type="match status" value="1"/>
</dbReference>
<dbReference type="Proteomes" id="UP001240984">
    <property type="component" value="Unassembled WGS sequence"/>
</dbReference>
<comment type="caution">
    <text evidence="6">The sequence shown here is derived from an EMBL/GenBank/DDBJ whole genome shotgun (WGS) entry which is preliminary data.</text>
</comment>
<evidence type="ECO:0000256" key="3">
    <source>
        <dbReference type="ARBA" id="ARBA00023235"/>
    </source>
</evidence>
<evidence type="ECO:0000256" key="2">
    <source>
        <dbReference type="ARBA" id="ARBA00022898"/>
    </source>
</evidence>
<dbReference type="PRINTS" id="PR00992">
    <property type="entry name" value="ALARACEMASE"/>
</dbReference>